<dbReference type="GO" id="GO:0030313">
    <property type="term" value="C:cell envelope"/>
    <property type="evidence" value="ECO:0007669"/>
    <property type="project" value="UniProtKB-SubCell"/>
</dbReference>
<dbReference type="InterPro" id="IPR036366">
    <property type="entry name" value="PGBDSf"/>
</dbReference>
<dbReference type="STRING" id="633440.SAMN05421869_12399"/>
<dbReference type="PANTHER" id="PTHR32347">
    <property type="entry name" value="EFFLUX SYSTEM COMPONENT YKNX-RELATED"/>
    <property type="match status" value="1"/>
</dbReference>
<comment type="subcellular location">
    <subcellularLocation>
        <location evidence="1">Cell envelope</location>
    </subcellularLocation>
</comment>
<keyword evidence="3" id="KW-0812">Transmembrane</keyword>
<sequence>MNRPAVRSRARVLWTTLLLMVAAVTAWIALPSRQRPVTPAPSVATQTAPVTRGTITERIQVGGTLGYEGDYSVVHQGASAILTSVPTPGSLIERGEPLYSVDGKQVRLLYGDLPAYRAFEYGMTSGPDVRQLERNLVRLGLDPDRRIDVDDRFTHATSQAIRAWEARWGVRSWERTGRLPLGTVAFLPRSLRVAEARAEVGSAVSANSNVLTGTSNRHVVTVQLSTDRQHLVKAGDSVEITLSGVKPLKGTVIRVGRVATQPRSAGNAQSTSLPAAVPVTIGVTLPKDGPSLDQAPVQAGIATMTRKNVLTVPVTALLARSGGGYEVRLASNRLVKVEPGLFDSSTGMVEVAGELSTQDQIKVPVQ</sequence>
<organism evidence="4 5">
    <name type="scientific">Nonomuraea jiangxiensis</name>
    <dbReference type="NCBI Taxonomy" id="633440"/>
    <lineage>
        <taxon>Bacteria</taxon>
        <taxon>Bacillati</taxon>
        <taxon>Actinomycetota</taxon>
        <taxon>Actinomycetes</taxon>
        <taxon>Streptosporangiales</taxon>
        <taxon>Streptosporangiaceae</taxon>
        <taxon>Nonomuraea</taxon>
    </lineage>
</organism>
<dbReference type="Gene3D" id="1.10.101.10">
    <property type="entry name" value="PGBD-like superfamily/PGBD"/>
    <property type="match status" value="1"/>
</dbReference>
<proteinExistence type="predicted"/>
<accession>A0A1G9I6U2</accession>
<keyword evidence="3" id="KW-1133">Transmembrane helix</keyword>
<keyword evidence="2" id="KW-0175">Coiled coil</keyword>
<dbReference type="SUPFAM" id="SSF47090">
    <property type="entry name" value="PGBD-like"/>
    <property type="match status" value="1"/>
</dbReference>
<name>A0A1G9I6U2_9ACTN</name>
<dbReference type="AlphaFoldDB" id="A0A1G9I6U2"/>
<reference evidence="4 5" key="1">
    <citation type="submission" date="2016-10" db="EMBL/GenBank/DDBJ databases">
        <authorList>
            <person name="de Groot N.N."/>
        </authorList>
    </citation>
    <scope>NUCLEOTIDE SEQUENCE [LARGE SCALE GENOMIC DNA]</scope>
    <source>
        <strain evidence="4 5">CGMCC 4.6533</strain>
    </source>
</reference>
<keyword evidence="3" id="KW-0472">Membrane</keyword>
<evidence type="ECO:0000313" key="5">
    <source>
        <dbReference type="Proteomes" id="UP000199202"/>
    </source>
</evidence>
<dbReference type="InterPro" id="IPR050465">
    <property type="entry name" value="UPF0194_transport"/>
</dbReference>
<evidence type="ECO:0000256" key="2">
    <source>
        <dbReference type="ARBA" id="ARBA00023054"/>
    </source>
</evidence>
<evidence type="ECO:0000256" key="3">
    <source>
        <dbReference type="SAM" id="Phobius"/>
    </source>
</evidence>
<protein>
    <submittedName>
        <fullName evidence="4">Multidrug efflux pump subunit AcrA (Membrane-fusion protein)</fullName>
    </submittedName>
</protein>
<evidence type="ECO:0000256" key="1">
    <source>
        <dbReference type="ARBA" id="ARBA00004196"/>
    </source>
</evidence>
<evidence type="ECO:0000313" key="4">
    <source>
        <dbReference type="EMBL" id="SDL20948.1"/>
    </source>
</evidence>
<feature type="transmembrane region" description="Helical" evidence="3">
    <location>
        <begin position="12"/>
        <end position="30"/>
    </location>
</feature>
<dbReference type="InterPro" id="IPR036365">
    <property type="entry name" value="PGBD-like_sf"/>
</dbReference>
<dbReference type="EMBL" id="FNDJ01000023">
    <property type="protein sequence ID" value="SDL20948.1"/>
    <property type="molecule type" value="Genomic_DNA"/>
</dbReference>
<dbReference type="Proteomes" id="UP000199202">
    <property type="component" value="Unassembled WGS sequence"/>
</dbReference>
<keyword evidence="5" id="KW-1185">Reference proteome</keyword>
<gene>
    <name evidence="4" type="ORF">SAMN05421869_12399</name>
</gene>